<evidence type="ECO:0000256" key="2">
    <source>
        <dbReference type="ARBA" id="ARBA00007069"/>
    </source>
</evidence>
<feature type="transmembrane region" description="Helical" evidence="9">
    <location>
        <begin position="73"/>
        <end position="104"/>
    </location>
</feature>
<dbReference type="InterPro" id="IPR000515">
    <property type="entry name" value="MetI-like"/>
</dbReference>
<dbReference type="PANTHER" id="PTHR42922:SF1">
    <property type="entry name" value="PHOSPHATE TRANSPORT SYSTEM PERMEASE PROTEIN PSTA"/>
    <property type="match status" value="1"/>
</dbReference>
<evidence type="ECO:0000313" key="12">
    <source>
        <dbReference type="Proteomes" id="UP000324354"/>
    </source>
</evidence>
<feature type="transmembrane region" description="Helical" evidence="9">
    <location>
        <begin position="116"/>
        <end position="138"/>
    </location>
</feature>
<evidence type="ECO:0000256" key="1">
    <source>
        <dbReference type="ARBA" id="ARBA00004651"/>
    </source>
</evidence>
<dbReference type="GO" id="GO:0035435">
    <property type="term" value="P:phosphate ion transmembrane transport"/>
    <property type="evidence" value="ECO:0007669"/>
    <property type="project" value="InterPro"/>
</dbReference>
<evidence type="ECO:0000313" key="11">
    <source>
        <dbReference type="EMBL" id="QEK78670.1"/>
    </source>
</evidence>
<keyword evidence="7 9" id="KW-1133">Transmembrane helix</keyword>
<feature type="transmembrane region" description="Helical" evidence="9">
    <location>
        <begin position="25"/>
        <end position="53"/>
    </location>
</feature>
<evidence type="ECO:0000256" key="6">
    <source>
        <dbReference type="ARBA" id="ARBA00022692"/>
    </source>
</evidence>
<dbReference type="PANTHER" id="PTHR42922">
    <property type="entry name" value="PHOSPHATE TRANSPORT SYSTEM PERMEASE PROTEIN PSTA"/>
    <property type="match status" value="1"/>
</dbReference>
<keyword evidence="5" id="KW-0592">Phosphate transport</keyword>
<feature type="transmembrane region" description="Helical" evidence="9">
    <location>
        <begin position="144"/>
        <end position="169"/>
    </location>
</feature>
<dbReference type="AlphaFoldDB" id="A0A5C0XV50"/>
<evidence type="ECO:0000256" key="5">
    <source>
        <dbReference type="ARBA" id="ARBA00022592"/>
    </source>
</evidence>
<reference evidence="11 12" key="1">
    <citation type="submission" date="2017-08" db="EMBL/GenBank/DDBJ databases">
        <title>Resequencing and Reannotation of the genome of Pyrococcus furiosus type strain DSM3638.</title>
        <authorList>
            <person name="Reichelt R.M."/>
            <person name="Bunk B."/>
        </authorList>
    </citation>
    <scope>NUCLEOTIDE SEQUENCE [LARGE SCALE GENOMIC DNA]</scope>
    <source>
        <strain evidence="11 12">DSM 3638</strain>
    </source>
</reference>
<keyword evidence="3" id="KW-0813">Transport</keyword>
<dbReference type="PROSITE" id="PS50928">
    <property type="entry name" value="ABC_TM1"/>
    <property type="match status" value="1"/>
</dbReference>
<evidence type="ECO:0000256" key="8">
    <source>
        <dbReference type="ARBA" id="ARBA00023136"/>
    </source>
</evidence>
<evidence type="ECO:0000259" key="10">
    <source>
        <dbReference type="PROSITE" id="PS50928"/>
    </source>
</evidence>
<dbReference type="Pfam" id="PF00528">
    <property type="entry name" value="BPD_transp_1"/>
    <property type="match status" value="1"/>
</dbReference>
<dbReference type="NCBIfam" id="TIGR00974">
    <property type="entry name" value="3a0107s02c"/>
    <property type="match status" value="1"/>
</dbReference>
<evidence type="ECO:0000256" key="4">
    <source>
        <dbReference type="ARBA" id="ARBA00022475"/>
    </source>
</evidence>
<keyword evidence="4 9" id="KW-1003">Cell membrane</keyword>
<comment type="subcellular location">
    <subcellularLocation>
        <location evidence="1 9">Cell membrane</location>
        <topology evidence="1 9">Multi-pass membrane protein</topology>
    </subcellularLocation>
</comment>
<sequence>MLLVLKSSRGGRKVLGFNRKMQEKIFFFSIGILATLTFIPLFHIIITVLLKGLPVILEKGSKFITGTLSEGGIGPAIVGSFVLTFLSALLGVPIAFLVGVYVYENPRSTLGRWVKTLLQIMIEFPTILVGVFVMRAIVVPMGTYSAFAGALALAIILTPYVAIYTHEALREIPQTYREAGFSLGLTRAKVIFRVLVPMAKRGILTGILIGMAKAAGETAPLLFTAGGLYESYPSSITEPIGAIPLLIYQLVQSPNPADHATAWGASLVLLAIFLGIFIPIRLSLKEVKL</sequence>
<dbReference type="InterPro" id="IPR005672">
    <property type="entry name" value="Phosphate_PstA"/>
</dbReference>
<dbReference type="InterPro" id="IPR051408">
    <property type="entry name" value="Phosphate_transprt_permease"/>
</dbReference>
<dbReference type="EMBL" id="CP023154">
    <property type="protein sequence ID" value="QEK78670.1"/>
    <property type="molecule type" value="Genomic_DNA"/>
</dbReference>
<dbReference type="InterPro" id="IPR035906">
    <property type="entry name" value="MetI-like_sf"/>
</dbReference>
<evidence type="ECO:0000256" key="7">
    <source>
        <dbReference type="ARBA" id="ARBA00022989"/>
    </source>
</evidence>
<comment type="similarity">
    <text evidence="2 9">Belongs to the binding-protein-dependent transport system permease family. CysTW subfamily.</text>
</comment>
<organism evidence="11 12">
    <name type="scientific">Pyrococcus furiosus (strain ATCC 43587 / DSM 3638 / JCM 8422 / Vc1)</name>
    <dbReference type="NCBI Taxonomy" id="186497"/>
    <lineage>
        <taxon>Archaea</taxon>
        <taxon>Methanobacteriati</taxon>
        <taxon>Methanobacteriota</taxon>
        <taxon>Thermococci</taxon>
        <taxon>Thermococcales</taxon>
        <taxon>Thermococcaceae</taxon>
        <taxon>Pyrococcus</taxon>
    </lineage>
</organism>
<dbReference type="Proteomes" id="UP000324354">
    <property type="component" value="Chromosome"/>
</dbReference>
<keyword evidence="6 9" id="KW-0812">Transmembrane</keyword>
<dbReference type="CDD" id="cd06261">
    <property type="entry name" value="TM_PBP2"/>
    <property type="match status" value="1"/>
</dbReference>
<keyword evidence="8 9" id="KW-0472">Membrane</keyword>
<comment type="caution">
    <text evidence="9">Lacks conserved residue(s) required for the propagation of feature annotation.</text>
</comment>
<accession>A0A5C0XV50</accession>
<name>A0A5C0XV50_PYRFU</name>
<evidence type="ECO:0000256" key="3">
    <source>
        <dbReference type="ARBA" id="ARBA00022448"/>
    </source>
</evidence>
<dbReference type="SUPFAM" id="SSF161098">
    <property type="entry name" value="MetI-like"/>
    <property type="match status" value="1"/>
</dbReference>
<evidence type="ECO:0000256" key="9">
    <source>
        <dbReference type="RuleBase" id="RU363043"/>
    </source>
</evidence>
<feature type="transmembrane region" description="Helical" evidence="9">
    <location>
        <begin position="260"/>
        <end position="280"/>
    </location>
</feature>
<dbReference type="Gene3D" id="1.10.3720.10">
    <property type="entry name" value="MetI-like"/>
    <property type="match status" value="1"/>
</dbReference>
<dbReference type="GO" id="GO:0005886">
    <property type="term" value="C:plasma membrane"/>
    <property type="evidence" value="ECO:0007669"/>
    <property type="project" value="UniProtKB-SubCell"/>
</dbReference>
<dbReference type="GO" id="GO:0005315">
    <property type="term" value="F:phosphate transmembrane transporter activity"/>
    <property type="evidence" value="ECO:0007669"/>
    <property type="project" value="InterPro"/>
</dbReference>
<protein>
    <recommendedName>
        <fullName evidence="9">Phosphate transport system permease protein PstA</fullName>
    </recommendedName>
</protein>
<proteinExistence type="inferred from homology"/>
<gene>
    <name evidence="11" type="primary">pstA</name>
    <name evidence="11" type="ORF">PFDSM3638_05060</name>
</gene>
<feature type="domain" description="ABC transmembrane type-1" evidence="10">
    <location>
        <begin position="77"/>
        <end position="280"/>
    </location>
</feature>